<accession>A0A0S2SNF7</accession>
<evidence type="ECO:0000313" key="1">
    <source>
        <dbReference type="EMBL" id="ALP43263.1"/>
    </source>
</evidence>
<dbReference type="Proteomes" id="UP000058114">
    <property type="component" value="Chromosome"/>
</dbReference>
<sequence>MFENYFLNQLSRLLKSKLRKEVKDIDCIKQHMALSSSRYGGAMRDRTADLLRAKQALSQLSYSPV</sequence>
<evidence type="ECO:0000313" key="2">
    <source>
        <dbReference type="Proteomes" id="UP000058114"/>
    </source>
</evidence>
<reference evidence="2" key="1">
    <citation type="submission" date="2015-10" db="EMBL/GenBank/DDBJ databases">
        <title>Complete Genome Sequence of Aeromonas schubertii strain WL1483.</title>
        <authorList>
            <person name="Liu L."/>
        </authorList>
    </citation>
    <scope>NUCLEOTIDE SEQUENCE [LARGE SCALE GENOMIC DNA]</scope>
    <source>
        <strain evidence="2">WL1483</strain>
    </source>
</reference>
<protein>
    <submittedName>
        <fullName evidence="1">Uncharacterized protein</fullName>
    </submittedName>
</protein>
<dbReference type="EMBL" id="CP013067">
    <property type="protein sequence ID" value="ALP43263.1"/>
    <property type="molecule type" value="Genomic_DNA"/>
</dbReference>
<dbReference type="KEGG" id="asr:WL1483_3844"/>
<proteinExistence type="predicted"/>
<reference evidence="1 2" key="2">
    <citation type="journal article" date="2016" name="Genome Announc.">
        <title>Complete Genome Sequence of the Highly Virulent Aeromonas schubertii Strain WL1483, Isolated from Diseased Snakehead Fish (Channa argus) in China.</title>
        <authorList>
            <person name="Liu L."/>
            <person name="Li N."/>
            <person name="Zhang D."/>
            <person name="Fu X."/>
            <person name="Shi C."/>
            <person name="Lin Q."/>
            <person name="Hao G."/>
        </authorList>
    </citation>
    <scope>NUCLEOTIDE SEQUENCE [LARGE SCALE GENOMIC DNA]</scope>
    <source>
        <strain evidence="1 2">WL1483</strain>
    </source>
</reference>
<gene>
    <name evidence="1" type="ORF">WL1483_3844</name>
</gene>
<dbReference type="AntiFam" id="ANF00012">
    <property type="entry name" value="tRNA translation"/>
</dbReference>
<name>A0A0S2SNF7_9GAMM</name>
<dbReference type="AlphaFoldDB" id="A0A0S2SNF7"/>
<organism evidence="1 2">
    <name type="scientific">Aeromonas schubertii</name>
    <dbReference type="NCBI Taxonomy" id="652"/>
    <lineage>
        <taxon>Bacteria</taxon>
        <taxon>Pseudomonadati</taxon>
        <taxon>Pseudomonadota</taxon>
        <taxon>Gammaproteobacteria</taxon>
        <taxon>Aeromonadales</taxon>
        <taxon>Aeromonadaceae</taxon>
        <taxon>Aeromonas</taxon>
    </lineage>
</organism>